<dbReference type="EMBL" id="BGPR01018351">
    <property type="protein sequence ID" value="GBN78928.1"/>
    <property type="molecule type" value="Genomic_DNA"/>
</dbReference>
<evidence type="ECO:0000313" key="11">
    <source>
        <dbReference type="Proteomes" id="UP000499080"/>
    </source>
</evidence>
<keyword evidence="8" id="KW-0239">DNA-directed DNA polymerase</keyword>
<evidence type="ECO:0000313" key="10">
    <source>
        <dbReference type="EMBL" id="GBN78928.1"/>
    </source>
</evidence>
<reference evidence="10 11" key="1">
    <citation type="journal article" date="2019" name="Sci. Rep.">
        <title>Orb-weaving spider Araneus ventricosus genome elucidates the spidroin gene catalogue.</title>
        <authorList>
            <person name="Kono N."/>
            <person name="Nakamura H."/>
            <person name="Ohtoshi R."/>
            <person name="Moran D.A.P."/>
            <person name="Shinohara A."/>
            <person name="Yoshida Y."/>
            <person name="Fujiwara M."/>
            <person name="Mori M."/>
            <person name="Tomita M."/>
            <person name="Arakawa K."/>
        </authorList>
    </citation>
    <scope>NUCLEOTIDE SEQUENCE [LARGE SCALE GENOMIC DNA]</scope>
</reference>
<dbReference type="GO" id="GO:0006310">
    <property type="term" value="P:DNA recombination"/>
    <property type="evidence" value="ECO:0007669"/>
    <property type="project" value="UniProtKB-KW"/>
</dbReference>
<name>A0A4Y2RT51_ARAVE</name>
<keyword evidence="4" id="KW-0378">Hydrolase</keyword>
<proteinExistence type="predicted"/>
<evidence type="ECO:0000256" key="8">
    <source>
        <dbReference type="ARBA" id="ARBA00022932"/>
    </source>
</evidence>
<keyword evidence="9" id="KW-0233">DNA recombination</keyword>
<dbReference type="GO" id="GO:0003887">
    <property type="term" value="F:DNA-directed DNA polymerase activity"/>
    <property type="evidence" value="ECO:0007669"/>
    <property type="project" value="UniProtKB-KW"/>
</dbReference>
<keyword evidence="3" id="KW-0255">Endonuclease</keyword>
<keyword evidence="1" id="KW-0540">Nuclease</keyword>
<evidence type="ECO:0000256" key="1">
    <source>
        <dbReference type="ARBA" id="ARBA00022722"/>
    </source>
</evidence>
<evidence type="ECO:0000256" key="7">
    <source>
        <dbReference type="ARBA" id="ARBA00022918"/>
    </source>
</evidence>
<keyword evidence="5" id="KW-0460">Magnesium</keyword>
<dbReference type="GO" id="GO:0016787">
    <property type="term" value="F:hydrolase activity"/>
    <property type="evidence" value="ECO:0007669"/>
    <property type="project" value="UniProtKB-KW"/>
</dbReference>
<evidence type="ECO:0000256" key="5">
    <source>
        <dbReference type="ARBA" id="ARBA00022842"/>
    </source>
</evidence>
<evidence type="ECO:0000256" key="2">
    <source>
        <dbReference type="ARBA" id="ARBA00022723"/>
    </source>
</evidence>
<gene>
    <name evidence="10" type="ORF">AVEN_258702_1</name>
</gene>
<dbReference type="GO" id="GO:0046872">
    <property type="term" value="F:metal ion binding"/>
    <property type="evidence" value="ECO:0007669"/>
    <property type="project" value="UniProtKB-KW"/>
</dbReference>
<dbReference type="GO" id="GO:0004519">
    <property type="term" value="F:endonuclease activity"/>
    <property type="evidence" value="ECO:0007669"/>
    <property type="project" value="UniProtKB-KW"/>
</dbReference>
<evidence type="ECO:0000256" key="3">
    <source>
        <dbReference type="ARBA" id="ARBA00022759"/>
    </source>
</evidence>
<protein>
    <recommendedName>
        <fullName evidence="12">Integrase catalytic domain-containing protein</fullName>
    </recommendedName>
</protein>
<organism evidence="10 11">
    <name type="scientific">Araneus ventricosus</name>
    <name type="common">Orbweaver spider</name>
    <name type="synonym">Epeira ventricosa</name>
    <dbReference type="NCBI Taxonomy" id="182803"/>
    <lineage>
        <taxon>Eukaryota</taxon>
        <taxon>Metazoa</taxon>
        <taxon>Ecdysozoa</taxon>
        <taxon>Arthropoda</taxon>
        <taxon>Chelicerata</taxon>
        <taxon>Arachnida</taxon>
        <taxon>Araneae</taxon>
        <taxon>Araneomorphae</taxon>
        <taxon>Entelegynae</taxon>
        <taxon>Araneoidea</taxon>
        <taxon>Araneidae</taxon>
        <taxon>Araneus</taxon>
    </lineage>
</organism>
<keyword evidence="8" id="KW-0548">Nucleotidyltransferase</keyword>
<keyword evidence="11" id="KW-1185">Reference proteome</keyword>
<evidence type="ECO:0008006" key="12">
    <source>
        <dbReference type="Google" id="ProtNLM"/>
    </source>
</evidence>
<dbReference type="GO" id="GO:0003676">
    <property type="term" value="F:nucleic acid binding"/>
    <property type="evidence" value="ECO:0007669"/>
    <property type="project" value="InterPro"/>
</dbReference>
<dbReference type="PANTHER" id="PTHR42648:SF11">
    <property type="entry name" value="TRANSPOSON TY4-P GAG-POL POLYPROTEIN"/>
    <property type="match status" value="1"/>
</dbReference>
<dbReference type="InterPro" id="IPR012337">
    <property type="entry name" value="RNaseH-like_sf"/>
</dbReference>
<dbReference type="InterPro" id="IPR036397">
    <property type="entry name" value="RNaseH_sf"/>
</dbReference>
<sequence>MRIIHSDLCGPVESATLSGERYVLTFVADYSLFCELRLIKEKIDIAVDLKCVRGKLQKVARNASAENQPCPPYTPQMNEVAERMNRTLFAKACAMLYDSKLPKNCWDMQSKKSKSTPVAEFLVIKLVFVPTELQLEQEE</sequence>
<dbReference type="GO" id="GO:0003964">
    <property type="term" value="F:RNA-directed DNA polymerase activity"/>
    <property type="evidence" value="ECO:0007669"/>
    <property type="project" value="UniProtKB-KW"/>
</dbReference>
<dbReference type="Proteomes" id="UP000499080">
    <property type="component" value="Unassembled WGS sequence"/>
</dbReference>
<evidence type="ECO:0000256" key="4">
    <source>
        <dbReference type="ARBA" id="ARBA00022801"/>
    </source>
</evidence>
<evidence type="ECO:0000256" key="6">
    <source>
        <dbReference type="ARBA" id="ARBA00022908"/>
    </source>
</evidence>
<keyword evidence="2" id="KW-0479">Metal-binding</keyword>
<accession>A0A4Y2RT51</accession>
<dbReference type="PANTHER" id="PTHR42648">
    <property type="entry name" value="TRANSPOSASE, PUTATIVE-RELATED"/>
    <property type="match status" value="1"/>
</dbReference>
<evidence type="ECO:0000256" key="9">
    <source>
        <dbReference type="ARBA" id="ARBA00023172"/>
    </source>
</evidence>
<keyword evidence="6" id="KW-0229">DNA integration</keyword>
<dbReference type="GO" id="GO:0015074">
    <property type="term" value="P:DNA integration"/>
    <property type="evidence" value="ECO:0007669"/>
    <property type="project" value="UniProtKB-KW"/>
</dbReference>
<comment type="caution">
    <text evidence="10">The sequence shown here is derived from an EMBL/GenBank/DDBJ whole genome shotgun (WGS) entry which is preliminary data.</text>
</comment>
<keyword evidence="7" id="KW-0695">RNA-directed DNA polymerase</keyword>
<dbReference type="SUPFAM" id="SSF53098">
    <property type="entry name" value="Ribonuclease H-like"/>
    <property type="match status" value="1"/>
</dbReference>
<dbReference type="InterPro" id="IPR039537">
    <property type="entry name" value="Retrotran_Ty1/copia-like"/>
</dbReference>
<dbReference type="Gene3D" id="3.30.420.10">
    <property type="entry name" value="Ribonuclease H-like superfamily/Ribonuclease H"/>
    <property type="match status" value="1"/>
</dbReference>
<keyword evidence="8" id="KW-0808">Transferase</keyword>
<dbReference type="AlphaFoldDB" id="A0A4Y2RT51"/>